<dbReference type="Gramene" id="Pp3c5_24370V3.2">
    <property type="protein sequence ID" value="Pp3c5_24370V3.2"/>
    <property type="gene ID" value="Pp3c5_24370"/>
</dbReference>
<dbReference type="EMBL" id="ABEU02000005">
    <property type="protein sequence ID" value="PNR54426.1"/>
    <property type="molecule type" value="Genomic_DNA"/>
</dbReference>
<dbReference type="KEGG" id="ppp:112283017"/>
<dbReference type="Proteomes" id="UP000006727">
    <property type="component" value="Chromosome 5"/>
</dbReference>
<feature type="compositionally biased region" description="Basic and acidic residues" evidence="1">
    <location>
        <begin position="111"/>
        <end position="120"/>
    </location>
</feature>
<dbReference type="AlphaFoldDB" id="A0A2K1KKX4"/>
<reference evidence="3 5" key="1">
    <citation type="journal article" date="2008" name="Science">
        <title>The Physcomitrella genome reveals evolutionary insights into the conquest of land by plants.</title>
        <authorList>
            <person name="Rensing S."/>
            <person name="Lang D."/>
            <person name="Zimmer A."/>
            <person name="Terry A."/>
            <person name="Salamov A."/>
            <person name="Shapiro H."/>
            <person name="Nishiyama T."/>
            <person name="Perroud P.-F."/>
            <person name="Lindquist E."/>
            <person name="Kamisugi Y."/>
            <person name="Tanahashi T."/>
            <person name="Sakakibara K."/>
            <person name="Fujita T."/>
            <person name="Oishi K."/>
            <person name="Shin-I T."/>
            <person name="Kuroki Y."/>
            <person name="Toyoda A."/>
            <person name="Suzuki Y."/>
            <person name="Hashimoto A."/>
            <person name="Yamaguchi K."/>
            <person name="Sugano A."/>
            <person name="Kohara Y."/>
            <person name="Fujiyama A."/>
            <person name="Anterola A."/>
            <person name="Aoki S."/>
            <person name="Ashton N."/>
            <person name="Barbazuk W.B."/>
            <person name="Barker E."/>
            <person name="Bennetzen J."/>
            <person name="Bezanilla M."/>
            <person name="Blankenship R."/>
            <person name="Cho S.H."/>
            <person name="Dutcher S."/>
            <person name="Estelle M."/>
            <person name="Fawcett J.A."/>
            <person name="Gundlach H."/>
            <person name="Hanada K."/>
            <person name="Heyl A."/>
            <person name="Hicks K.A."/>
            <person name="Hugh J."/>
            <person name="Lohr M."/>
            <person name="Mayer K."/>
            <person name="Melkozernov A."/>
            <person name="Murata T."/>
            <person name="Nelson D."/>
            <person name="Pils B."/>
            <person name="Prigge M."/>
            <person name="Reiss B."/>
            <person name="Renner T."/>
            <person name="Rombauts S."/>
            <person name="Rushton P."/>
            <person name="Sanderfoot A."/>
            <person name="Schween G."/>
            <person name="Shiu S.-H."/>
            <person name="Stueber K."/>
            <person name="Theodoulou F.L."/>
            <person name="Tu H."/>
            <person name="Van de Peer Y."/>
            <person name="Verrier P.J."/>
            <person name="Waters E."/>
            <person name="Wood A."/>
            <person name="Yang L."/>
            <person name="Cove D."/>
            <person name="Cuming A."/>
            <person name="Hasebe M."/>
            <person name="Lucas S."/>
            <person name="Mishler D.B."/>
            <person name="Reski R."/>
            <person name="Grigoriev I."/>
            <person name="Quatrano R.S."/>
            <person name="Boore J.L."/>
        </authorList>
    </citation>
    <scope>NUCLEOTIDE SEQUENCE [LARGE SCALE GENOMIC DNA]</scope>
    <source>
        <strain evidence="4 5">cv. Gransden 2004</strain>
    </source>
</reference>
<dbReference type="PANTHER" id="PTHR33143">
    <property type="entry name" value="F16F4.1 PROTEIN-RELATED"/>
    <property type="match status" value="1"/>
</dbReference>
<dbReference type="Gramene" id="Pp3c5_24370V3.1">
    <property type="protein sequence ID" value="Pp3c5_24370V3.1"/>
    <property type="gene ID" value="Pp3c5_24370"/>
</dbReference>
<feature type="domain" description="VQ" evidence="2">
    <location>
        <begin position="75"/>
        <end position="101"/>
    </location>
</feature>
<dbReference type="RefSeq" id="XP_024377081.1">
    <property type="nucleotide sequence ID" value="XM_024521313.2"/>
</dbReference>
<dbReference type="Pfam" id="PF05678">
    <property type="entry name" value="VQ"/>
    <property type="match status" value="1"/>
</dbReference>
<proteinExistence type="predicted"/>
<evidence type="ECO:0000256" key="1">
    <source>
        <dbReference type="SAM" id="MobiDB-lite"/>
    </source>
</evidence>
<keyword evidence="5" id="KW-1185">Reference proteome</keyword>
<dbReference type="EnsemblPlants" id="Pp3c5_24370V3.2">
    <property type="protein sequence ID" value="Pp3c5_24370V3.2"/>
    <property type="gene ID" value="Pp3c5_24370"/>
</dbReference>
<reference evidence="4" key="3">
    <citation type="submission" date="2020-12" db="UniProtKB">
        <authorList>
            <consortium name="EnsemblPlants"/>
        </authorList>
    </citation>
    <scope>IDENTIFICATION</scope>
</reference>
<protein>
    <recommendedName>
        <fullName evidence="2">VQ domain-containing protein</fullName>
    </recommendedName>
</protein>
<evidence type="ECO:0000313" key="3">
    <source>
        <dbReference type="EMBL" id="PNR54426.1"/>
    </source>
</evidence>
<accession>A0A2K1KKX4</accession>
<dbReference type="InterPro" id="IPR008889">
    <property type="entry name" value="VQ"/>
</dbReference>
<gene>
    <name evidence="4" type="primary">LOC112283017</name>
    <name evidence="3" type="ORF">PHYPA_008103</name>
</gene>
<dbReference type="OrthoDB" id="695631at2759"/>
<sequence>MSPSTSVCRTVTQAERDLVGKAVPLMKDAGFQFGVRKQENGSGSPLKVSKDSHRIRKPPLPLPQVQYRPPIIIHTYSPKVIHTQPDDFMSLVQKLTGSSDTRLRLKKSPKKEKSADRKDQTPASNSGVQAAAALILERQGSGSSSTTNCGSPSLSVDSAFLVTDSCDGEATINQSNSPRSPLDSPFEFDNDLMFTQFEYPSTPGSSMFNSHSVKAEPMLSFPGDNHFNSFVDLIAPQKSSPRPQMQQEADNPYANIDINPPVSSLGFLPPNLMPSLPDFSPNTSAWSQSFLDFPSSPAPSGHFGLQAPYQRQRPLQQFSAGYSLPMEGNMVALENIQAFMMT</sequence>
<evidence type="ECO:0000313" key="5">
    <source>
        <dbReference type="Proteomes" id="UP000006727"/>
    </source>
</evidence>
<evidence type="ECO:0000259" key="2">
    <source>
        <dbReference type="Pfam" id="PF05678"/>
    </source>
</evidence>
<feature type="region of interest" description="Disordered" evidence="1">
    <location>
        <begin position="100"/>
        <end position="127"/>
    </location>
</feature>
<dbReference type="PANTHER" id="PTHR33143:SF6">
    <property type="entry name" value="OS08G0102900 PROTEIN"/>
    <property type="match status" value="1"/>
</dbReference>
<reference evidence="3 5" key="2">
    <citation type="journal article" date="2018" name="Plant J.">
        <title>The Physcomitrella patens chromosome-scale assembly reveals moss genome structure and evolution.</title>
        <authorList>
            <person name="Lang D."/>
            <person name="Ullrich K.K."/>
            <person name="Murat F."/>
            <person name="Fuchs J."/>
            <person name="Jenkins J."/>
            <person name="Haas F.B."/>
            <person name="Piednoel M."/>
            <person name="Gundlach H."/>
            <person name="Van Bel M."/>
            <person name="Meyberg R."/>
            <person name="Vives C."/>
            <person name="Morata J."/>
            <person name="Symeonidi A."/>
            <person name="Hiss M."/>
            <person name="Muchero W."/>
            <person name="Kamisugi Y."/>
            <person name="Saleh O."/>
            <person name="Blanc G."/>
            <person name="Decker E.L."/>
            <person name="van Gessel N."/>
            <person name="Grimwood J."/>
            <person name="Hayes R.D."/>
            <person name="Graham S.W."/>
            <person name="Gunter L.E."/>
            <person name="McDaniel S.F."/>
            <person name="Hoernstein S.N.W."/>
            <person name="Larsson A."/>
            <person name="Li F.W."/>
            <person name="Perroud P.F."/>
            <person name="Phillips J."/>
            <person name="Ranjan P."/>
            <person name="Rokshar D.S."/>
            <person name="Rothfels C.J."/>
            <person name="Schneider L."/>
            <person name="Shu S."/>
            <person name="Stevenson D.W."/>
            <person name="Thummler F."/>
            <person name="Tillich M."/>
            <person name="Villarreal Aguilar J.C."/>
            <person name="Widiez T."/>
            <person name="Wong G.K."/>
            <person name="Wymore A."/>
            <person name="Zhang Y."/>
            <person name="Zimmer A.D."/>
            <person name="Quatrano R.S."/>
            <person name="Mayer K.F.X."/>
            <person name="Goodstein D."/>
            <person name="Casacuberta J.M."/>
            <person name="Vandepoele K."/>
            <person name="Reski R."/>
            <person name="Cuming A.C."/>
            <person name="Tuskan G.A."/>
            <person name="Maumus F."/>
            <person name="Salse J."/>
            <person name="Schmutz J."/>
            <person name="Rensing S.A."/>
        </authorList>
    </citation>
    <scope>NUCLEOTIDE SEQUENCE [LARGE SCALE GENOMIC DNA]</scope>
    <source>
        <strain evidence="4 5">cv. Gransden 2004</strain>
    </source>
</reference>
<feature type="region of interest" description="Disordered" evidence="1">
    <location>
        <begin position="36"/>
        <end position="63"/>
    </location>
</feature>
<dbReference type="PaxDb" id="3218-PP1S23_240V6.1"/>
<dbReference type="InterPro" id="IPR039607">
    <property type="entry name" value="VQ_8/17/18/20/21/25"/>
</dbReference>
<dbReference type="GO" id="GO:0005634">
    <property type="term" value="C:nucleus"/>
    <property type="evidence" value="ECO:0000318"/>
    <property type="project" value="GO_Central"/>
</dbReference>
<dbReference type="EnsemblPlants" id="Pp3c5_24370V3.1">
    <property type="protein sequence ID" value="Pp3c5_24370V3.1"/>
    <property type="gene ID" value="Pp3c5_24370"/>
</dbReference>
<dbReference type="GeneID" id="112283017"/>
<organism evidence="3">
    <name type="scientific">Physcomitrium patens</name>
    <name type="common">Spreading-leaved earth moss</name>
    <name type="synonym">Physcomitrella patens</name>
    <dbReference type="NCBI Taxonomy" id="3218"/>
    <lineage>
        <taxon>Eukaryota</taxon>
        <taxon>Viridiplantae</taxon>
        <taxon>Streptophyta</taxon>
        <taxon>Embryophyta</taxon>
        <taxon>Bryophyta</taxon>
        <taxon>Bryophytina</taxon>
        <taxon>Bryopsida</taxon>
        <taxon>Funariidae</taxon>
        <taxon>Funariales</taxon>
        <taxon>Funariaceae</taxon>
        <taxon>Physcomitrium</taxon>
    </lineage>
</organism>
<evidence type="ECO:0000313" key="4">
    <source>
        <dbReference type="EnsemblPlants" id="Pp3c5_24370V3.1"/>
    </source>
</evidence>
<name>A0A2K1KKX4_PHYPA</name>
<dbReference type="STRING" id="3218.A0A2K1KKX4"/>